<sequence length="58" mass="7013">MLSELYSSSNRIRFSEEFKALRTLAKPIDELWNFFMIYFLNTGLIWVFQSQSRDVPEF</sequence>
<comment type="caution">
    <text evidence="1">The sequence shown here is derived from an EMBL/GenBank/DDBJ whole genome shotgun (WGS) entry which is preliminary data.</text>
</comment>
<evidence type="ECO:0000313" key="1">
    <source>
        <dbReference type="EMBL" id="CAG8716923.1"/>
    </source>
</evidence>
<feature type="non-terminal residue" evidence="1">
    <location>
        <position position="58"/>
    </location>
</feature>
<proteinExistence type="predicted"/>
<keyword evidence="2" id="KW-1185">Reference proteome</keyword>
<dbReference type="EMBL" id="CAJVQC010022198">
    <property type="protein sequence ID" value="CAG8716923.1"/>
    <property type="molecule type" value="Genomic_DNA"/>
</dbReference>
<evidence type="ECO:0000313" key="2">
    <source>
        <dbReference type="Proteomes" id="UP000789920"/>
    </source>
</evidence>
<reference evidence="1" key="1">
    <citation type="submission" date="2021-06" db="EMBL/GenBank/DDBJ databases">
        <authorList>
            <person name="Kallberg Y."/>
            <person name="Tangrot J."/>
            <person name="Rosling A."/>
        </authorList>
    </citation>
    <scope>NUCLEOTIDE SEQUENCE</scope>
    <source>
        <strain evidence="1">MA461A</strain>
    </source>
</reference>
<gene>
    <name evidence="1" type="ORF">RPERSI_LOCUS10969</name>
</gene>
<accession>A0ACA9PMY7</accession>
<protein>
    <submittedName>
        <fullName evidence="1">32349_t:CDS:1</fullName>
    </submittedName>
</protein>
<organism evidence="1 2">
    <name type="scientific">Racocetra persica</name>
    <dbReference type="NCBI Taxonomy" id="160502"/>
    <lineage>
        <taxon>Eukaryota</taxon>
        <taxon>Fungi</taxon>
        <taxon>Fungi incertae sedis</taxon>
        <taxon>Mucoromycota</taxon>
        <taxon>Glomeromycotina</taxon>
        <taxon>Glomeromycetes</taxon>
        <taxon>Diversisporales</taxon>
        <taxon>Gigasporaceae</taxon>
        <taxon>Racocetra</taxon>
    </lineage>
</organism>
<dbReference type="Proteomes" id="UP000789920">
    <property type="component" value="Unassembled WGS sequence"/>
</dbReference>
<name>A0ACA9PMY7_9GLOM</name>